<name>A0A1G4NXN9_9FLOR</name>
<evidence type="ECO:0000256" key="1">
    <source>
        <dbReference type="ARBA" id="ARBA00004370"/>
    </source>
</evidence>
<keyword evidence="3" id="KW-0812">Transmembrane</keyword>
<accession>A0A1G4NXN9</accession>
<dbReference type="Pfam" id="PF01103">
    <property type="entry name" value="Omp85"/>
    <property type="match status" value="1"/>
</dbReference>
<geneLocation type="chloroplast" evidence="5"/>
<dbReference type="EMBL" id="LT622873">
    <property type="protein sequence ID" value="SCW23374.1"/>
    <property type="molecule type" value="Genomic_DNA"/>
</dbReference>
<evidence type="ECO:0000313" key="5">
    <source>
        <dbReference type="EMBL" id="SCW23374.1"/>
    </source>
</evidence>
<dbReference type="GeneID" id="30001061"/>
<evidence type="ECO:0000256" key="3">
    <source>
        <dbReference type="SAM" id="Phobius"/>
    </source>
</evidence>
<dbReference type="InterPro" id="IPR000184">
    <property type="entry name" value="Bac_surfAg_D15"/>
</dbReference>
<keyword evidence="2 3" id="KW-0472">Membrane</keyword>
<sequence>MQNYIRKALNRLFILQVVVYSFFCNYLLFFSLKTYPAASRDSQFNWLGRQQCAILWYSPPSSKKTHHTSKMSQLASQEIIIRGIGNKYLKEKLMPLINFDVNSSDMINVKQVDAWIMQMRLSGFFSHVERQIVSNESHQSVYVDVIVNPLLKSIYIVNYSKKLVPESYILFLFRDYLGRPINFSKMDIALSIIKQWYQFRGYIWAEVFITYDAISKTSIYVHIAEGLVSKVDIIGFTQDNSNVNIQDIIFNMSILDFLKIKPGSVANVYYLDQGISELKRQKLILNCYYEVIQDNNKKTEAHALNLLLHLEIVNSRSTHIFSKYITIQSNLLDIVEMMIHHSSKNIVKHQEYFKRNAQSSFYSSIVSAVCGSFYGSLYLWPIKSDNLLYLLMLAENRKCQYDLKVNELSLSPLYFARGNNFGFKHCMRHLGAHNSNFSVSASFPAVGPCLSVNYEMPKLYLLGNILSQFHLGYVKNFYHSTATQSSSKLKQEGVNMHYLKNSVAYHNYLFATLKHRLVGFLTVLEQITVKSLNHETDILNNDIQWTSLRTKNHLFSKKRMVTDLKSNSLFNTQNSFIFDFHLAHQSINNEATGQLLCCQSTITLPRLIGLYKLVNFAMNYSNKIIVIFKKSLALNKYIANLYIEFISLIGNKHFLPYSEEFLNIDSNIIRGYREETISFPNKLIKLSCEYHYPIKEKSSFFVFIDCMHHASILRVKKDSSSHISYNRSNNAFVRISYGIGLQIITPLQQIPPLMIEYGYNIHNGQCFHLRTKK</sequence>
<gene>
    <name evidence="5" type="primary">ORF_4</name>
    <name evidence="5" type="ORF">J0081_104</name>
</gene>
<dbReference type="GO" id="GO:0019867">
    <property type="term" value="C:outer membrane"/>
    <property type="evidence" value="ECO:0007669"/>
    <property type="project" value="InterPro"/>
</dbReference>
<dbReference type="AlphaFoldDB" id="A0A1G4NXN9"/>
<evidence type="ECO:0000259" key="4">
    <source>
        <dbReference type="Pfam" id="PF01103"/>
    </source>
</evidence>
<keyword evidence="5" id="KW-0934">Plastid</keyword>
<dbReference type="Gene3D" id="2.40.160.50">
    <property type="entry name" value="membrane protein fhac: a member of the omp85/tpsb transporter family"/>
    <property type="match status" value="1"/>
</dbReference>
<feature type="domain" description="Bacterial surface antigen (D15)" evidence="4">
    <location>
        <begin position="528"/>
        <end position="763"/>
    </location>
</feature>
<dbReference type="Gene3D" id="3.10.20.310">
    <property type="entry name" value="membrane protein fhac"/>
    <property type="match status" value="1"/>
</dbReference>
<feature type="transmembrane region" description="Helical" evidence="3">
    <location>
        <begin position="12"/>
        <end position="32"/>
    </location>
</feature>
<organism evidence="5">
    <name type="scientific">Scinaia undulata</name>
    <dbReference type="NCBI Taxonomy" id="1884664"/>
    <lineage>
        <taxon>Eukaryota</taxon>
        <taxon>Rhodophyta</taxon>
        <taxon>Florideophyceae</taxon>
        <taxon>Nemaliophycidae</taxon>
        <taxon>Nemaliales</taxon>
        <taxon>Scinaiaceae</taxon>
        <taxon>Scinaia</taxon>
    </lineage>
</organism>
<comment type="subcellular location">
    <subcellularLocation>
        <location evidence="1">Membrane</location>
    </subcellularLocation>
</comment>
<keyword evidence="5" id="KW-0150">Chloroplast</keyword>
<protein>
    <recommendedName>
        <fullName evidence="4">Bacterial surface antigen (D15) domain-containing protein</fullName>
    </recommendedName>
</protein>
<evidence type="ECO:0000256" key="2">
    <source>
        <dbReference type="ARBA" id="ARBA00023136"/>
    </source>
</evidence>
<dbReference type="RefSeq" id="YP_009314919.1">
    <property type="nucleotide sequence ID" value="NC_031664.1"/>
</dbReference>
<proteinExistence type="predicted"/>
<reference evidence="5" key="2">
    <citation type="submission" date="2016-10" db="EMBL/GenBank/DDBJ databases">
        <authorList>
            <person name="de Groot N.N."/>
        </authorList>
    </citation>
    <scope>NUCLEOTIDE SEQUENCE</scope>
    <source>
        <strain evidence="5">J.0081</strain>
    </source>
</reference>
<reference evidence="5" key="1">
    <citation type="submission" date="2016-10" db="EMBL/GenBank/DDBJ databases">
        <title>Chloroplast genomes as a tool to resolve red algal phylogenies: a case study in the Nemaliales.</title>
        <authorList>
            <person name="Costa J.F."/>
            <person name="Lin S.M."/>
            <person name="Macaya E.C."/>
            <person name="Fernandez-Garcia C."/>
            <person name="Verbruggen H."/>
        </authorList>
    </citation>
    <scope>NUCLEOTIDE SEQUENCE</scope>
    <source>
        <strain evidence="5">J.0081</strain>
    </source>
</reference>
<keyword evidence="3" id="KW-1133">Transmembrane helix</keyword>